<sequence length="98" mass="11202">MTVTRSGWLRAANATREGAVQLRVVSRLRRQRRRWRAGVPTSGTSVVAMEFGAPRSQRTQDFVHREVPSPRAQRLRELQRREAPLVVKEIGKIGSDLR</sequence>
<accession>A0A511JPY1</accession>
<keyword evidence="2" id="KW-1185">Reference proteome</keyword>
<gene>
    <name evidence="1" type="ORF">CTE05_36150</name>
</gene>
<name>A0A511JPY1_9CELL</name>
<comment type="caution">
    <text evidence="1">The sequence shown here is derived from an EMBL/GenBank/DDBJ whole genome shotgun (WGS) entry which is preliminary data.</text>
</comment>
<dbReference type="AlphaFoldDB" id="A0A511JPY1"/>
<organism evidence="1 2">
    <name type="scientific">Cellulomonas terrae</name>
    <dbReference type="NCBI Taxonomy" id="311234"/>
    <lineage>
        <taxon>Bacteria</taxon>
        <taxon>Bacillati</taxon>
        <taxon>Actinomycetota</taxon>
        <taxon>Actinomycetes</taxon>
        <taxon>Micrococcales</taxon>
        <taxon>Cellulomonadaceae</taxon>
        <taxon>Cellulomonas</taxon>
    </lineage>
</organism>
<protein>
    <submittedName>
        <fullName evidence="1">Uncharacterized protein</fullName>
    </submittedName>
</protein>
<evidence type="ECO:0000313" key="2">
    <source>
        <dbReference type="Proteomes" id="UP000321049"/>
    </source>
</evidence>
<dbReference type="EMBL" id="BJWH01000026">
    <property type="protein sequence ID" value="GEM00069.1"/>
    <property type="molecule type" value="Genomic_DNA"/>
</dbReference>
<evidence type="ECO:0000313" key="1">
    <source>
        <dbReference type="EMBL" id="GEM00069.1"/>
    </source>
</evidence>
<dbReference type="Proteomes" id="UP000321049">
    <property type="component" value="Unassembled WGS sequence"/>
</dbReference>
<reference evidence="1 2" key="1">
    <citation type="submission" date="2019-07" db="EMBL/GenBank/DDBJ databases">
        <title>Whole genome shotgun sequence of Cellulomonas terrae NBRC 100819.</title>
        <authorList>
            <person name="Hosoyama A."/>
            <person name="Uohara A."/>
            <person name="Ohji S."/>
            <person name="Ichikawa N."/>
        </authorList>
    </citation>
    <scope>NUCLEOTIDE SEQUENCE [LARGE SCALE GENOMIC DNA]</scope>
    <source>
        <strain evidence="1 2">NBRC 100819</strain>
    </source>
</reference>
<proteinExistence type="predicted"/>